<dbReference type="SMART" id="SM00472">
    <property type="entry name" value="MIR"/>
    <property type="match status" value="3"/>
</dbReference>
<accession>E1ZQP6</accession>
<evidence type="ECO:0000313" key="4">
    <source>
        <dbReference type="EMBL" id="EFN51833.1"/>
    </source>
</evidence>
<dbReference type="STRING" id="554065.E1ZQP6"/>
<sequence>MIWMSRWCWCAEYHELACSGPELLQSQGRQRLHWENVEHLHPGGLPPHPAAPILARAEAGTSALSLREQVTCGSTIKLEADTTRHLLHSHEVSYGYGRGSGQQSVTGFPERDSANSLWVVRSGGCLQGTPITKGQAIKLQHIGTRRWLHSHLFVSPLSNNQEVSCFGDDATTDTGDMWRVEWDDGAKQWQRDAAVRFVHKDTGAFLSNHGVKYQRPIPGHTEVYAIKGSKGRHTVWRATEGVYWPARAQ</sequence>
<keyword evidence="5" id="KW-1185">Reference proteome</keyword>
<dbReference type="KEGG" id="cvr:CHLNCDRAFT_32836"/>
<name>E1ZQP6_CHLVA</name>
<dbReference type="GeneID" id="17351257"/>
<evidence type="ECO:0000313" key="5">
    <source>
        <dbReference type="Proteomes" id="UP000008141"/>
    </source>
</evidence>
<evidence type="ECO:0000259" key="3">
    <source>
        <dbReference type="PROSITE" id="PS50919"/>
    </source>
</evidence>
<organism evidence="5">
    <name type="scientific">Chlorella variabilis</name>
    <name type="common">Green alga</name>
    <dbReference type="NCBI Taxonomy" id="554065"/>
    <lineage>
        <taxon>Eukaryota</taxon>
        <taxon>Viridiplantae</taxon>
        <taxon>Chlorophyta</taxon>
        <taxon>core chlorophytes</taxon>
        <taxon>Trebouxiophyceae</taxon>
        <taxon>Chlorellales</taxon>
        <taxon>Chlorellaceae</taxon>
        <taxon>Chlorella clade</taxon>
        <taxon>Chlorella</taxon>
    </lineage>
</organism>
<dbReference type="InParanoid" id="E1ZQP6"/>
<gene>
    <name evidence="4" type="ORF">CHLNCDRAFT_32836</name>
</gene>
<protein>
    <recommendedName>
        <fullName evidence="3">MIR domain-containing protein</fullName>
    </recommendedName>
</protein>
<dbReference type="Pfam" id="PF02815">
    <property type="entry name" value="MIR"/>
    <property type="match status" value="1"/>
</dbReference>
<dbReference type="PANTHER" id="PTHR46809:SF2">
    <property type="entry name" value="GH21273P"/>
    <property type="match status" value="1"/>
</dbReference>
<dbReference type="OrthoDB" id="5588846at2759"/>
<dbReference type="PROSITE" id="PS50919">
    <property type="entry name" value="MIR"/>
    <property type="match status" value="2"/>
</dbReference>
<dbReference type="AlphaFoldDB" id="E1ZQP6"/>
<dbReference type="InterPro" id="IPR016093">
    <property type="entry name" value="MIR_motif"/>
</dbReference>
<evidence type="ECO:0000256" key="1">
    <source>
        <dbReference type="ARBA" id="ARBA00022729"/>
    </source>
</evidence>
<feature type="domain" description="MIR" evidence="3">
    <location>
        <begin position="128"/>
        <end position="183"/>
    </location>
</feature>
<evidence type="ECO:0000256" key="2">
    <source>
        <dbReference type="ARBA" id="ARBA00022737"/>
    </source>
</evidence>
<dbReference type="RefSeq" id="XP_005843935.1">
    <property type="nucleotide sequence ID" value="XM_005843873.1"/>
</dbReference>
<dbReference type="FunCoup" id="E1ZQP6">
    <property type="interactions" value="1555"/>
</dbReference>
<dbReference type="Proteomes" id="UP000008141">
    <property type="component" value="Unassembled WGS sequence"/>
</dbReference>
<reference evidence="4 5" key="1">
    <citation type="journal article" date="2010" name="Plant Cell">
        <title>The Chlorella variabilis NC64A genome reveals adaptation to photosymbiosis, coevolution with viruses, and cryptic sex.</title>
        <authorList>
            <person name="Blanc G."/>
            <person name="Duncan G."/>
            <person name="Agarkova I."/>
            <person name="Borodovsky M."/>
            <person name="Gurnon J."/>
            <person name="Kuo A."/>
            <person name="Lindquist E."/>
            <person name="Lucas S."/>
            <person name="Pangilinan J."/>
            <person name="Polle J."/>
            <person name="Salamov A."/>
            <person name="Terry A."/>
            <person name="Yamada T."/>
            <person name="Dunigan D.D."/>
            <person name="Grigoriev I.V."/>
            <person name="Claverie J.M."/>
            <person name="Van Etten J.L."/>
        </authorList>
    </citation>
    <scope>NUCLEOTIDE SEQUENCE [LARGE SCALE GENOMIC DNA]</scope>
    <source>
        <strain evidence="4 5">NC64A</strain>
    </source>
</reference>
<dbReference type="InterPro" id="IPR036300">
    <property type="entry name" value="MIR_dom_sf"/>
</dbReference>
<dbReference type="OMA" id="SHDIRYG"/>
<dbReference type="EMBL" id="GL433860">
    <property type="protein sequence ID" value="EFN51833.1"/>
    <property type="molecule type" value="Genomic_DNA"/>
</dbReference>
<dbReference type="Gene3D" id="2.80.10.50">
    <property type="match status" value="1"/>
</dbReference>
<feature type="domain" description="MIR" evidence="3">
    <location>
        <begin position="67"/>
        <end position="123"/>
    </location>
</feature>
<proteinExistence type="predicted"/>
<dbReference type="eggNOG" id="KOG3358">
    <property type="taxonomic scope" value="Eukaryota"/>
</dbReference>
<dbReference type="SUPFAM" id="SSF82109">
    <property type="entry name" value="MIR domain"/>
    <property type="match status" value="1"/>
</dbReference>
<dbReference type="PANTHER" id="PTHR46809">
    <property type="entry name" value="STROMAL CELL-DERIVED FACTOR 2-LIKE PROTEIN"/>
    <property type="match status" value="1"/>
</dbReference>
<keyword evidence="1" id="KW-0732">Signal</keyword>
<keyword evidence="2" id="KW-0677">Repeat</keyword>